<keyword evidence="2" id="KW-0813">Transport</keyword>
<dbReference type="GO" id="GO:0030127">
    <property type="term" value="C:COPII vesicle coat"/>
    <property type="evidence" value="ECO:0007669"/>
    <property type="project" value="InterPro"/>
</dbReference>
<protein>
    <recommendedName>
        <fullName evidence="11">Protein transport protein Sec24C</fullName>
    </recommendedName>
</protein>
<reference evidence="10" key="1">
    <citation type="journal article" date="2014" name="Genome Announc.">
        <title>De novo whole-genome sequence and genome annotation of Lichtheimia ramosa.</title>
        <authorList>
            <person name="Linde J."/>
            <person name="Schwartze V."/>
            <person name="Binder U."/>
            <person name="Lass-Florl C."/>
            <person name="Voigt K."/>
            <person name="Horn F."/>
        </authorList>
    </citation>
    <scope>NUCLEOTIDE SEQUENCE</scope>
    <source>
        <strain evidence="10">JMRC FSU:6197</strain>
    </source>
</reference>
<proteinExistence type="inferred from homology"/>
<evidence type="ECO:0000256" key="2">
    <source>
        <dbReference type="ARBA" id="ARBA00022448"/>
    </source>
</evidence>
<evidence type="ECO:0000259" key="5">
    <source>
        <dbReference type="Pfam" id="PF00626"/>
    </source>
</evidence>
<evidence type="ECO:0000313" key="10">
    <source>
        <dbReference type="EMBL" id="CDS04638.1"/>
    </source>
</evidence>
<dbReference type="SUPFAM" id="SSF53300">
    <property type="entry name" value="vWA-like"/>
    <property type="match status" value="1"/>
</dbReference>
<dbReference type="SUPFAM" id="SSF82919">
    <property type="entry name" value="Zn-finger domain of Sec23/24"/>
    <property type="match status" value="1"/>
</dbReference>
<dbReference type="PANTHER" id="PTHR13803">
    <property type="entry name" value="SEC24-RELATED PROTEIN"/>
    <property type="match status" value="1"/>
</dbReference>
<evidence type="ECO:0008006" key="11">
    <source>
        <dbReference type="Google" id="ProtNLM"/>
    </source>
</evidence>
<gene>
    <name evidence="10" type="ORF">LRAMOSA07221</name>
</gene>
<dbReference type="InterPro" id="IPR050550">
    <property type="entry name" value="SEC23_SEC24_subfamily"/>
</dbReference>
<feature type="compositionally biased region" description="Low complexity" evidence="4">
    <location>
        <begin position="158"/>
        <end position="170"/>
    </location>
</feature>
<feature type="domain" description="Zinc finger Sec23/Sec24-type" evidence="6">
    <location>
        <begin position="352"/>
        <end position="390"/>
    </location>
</feature>
<keyword evidence="3" id="KW-0653">Protein transport</keyword>
<dbReference type="SUPFAM" id="SSF81995">
    <property type="entry name" value="beta-sandwich domain of Sec23/24"/>
    <property type="match status" value="1"/>
</dbReference>
<dbReference type="Pfam" id="PF04810">
    <property type="entry name" value="zf-Sec23_Sec24"/>
    <property type="match status" value="1"/>
</dbReference>
<feature type="domain" description="Sec23/Sec24 trunk" evidence="7">
    <location>
        <begin position="428"/>
        <end position="658"/>
    </location>
</feature>
<dbReference type="PANTHER" id="PTHR13803:SF4">
    <property type="entry name" value="SECRETORY 24CD, ISOFORM C"/>
    <property type="match status" value="1"/>
</dbReference>
<feature type="domain" description="Sec23/Sec24 helical" evidence="8">
    <location>
        <begin position="766"/>
        <end position="868"/>
    </location>
</feature>
<dbReference type="InterPro" id="IPR036465">
    <property type="entry name" value="vWFA_dom_sf"/>
</dbReference>
<dbReference type="Gene3D" id="3.40.50.410">
    <property type="entry name" value="von Willebrand factor, type A domain"/>
    <property type="match status" value="1"/>
</dbReference>
<sequence>MSSHQRPPPMGTTTPLARPQSPPQPGMRPPVPAVPGMQQPNNAIPLRPAYTQSAECEPVFLSAIIWIGPPVRPVYGQPMQPTRPPVVAGNVHPPQPNLVRPHPTPNTASQPMISGQHVTSPPSANTLVSPMQNMNLEHQRPNVPVQKTTPKRVYPTMASASTTTTTTTASNVPAGAPWPHGLGPHQQPISPLQQQQQQQQRPLPPQSGTMSSPHSSSRSASAGVGYSQGPFTHTQQNLPPELRPPQQPRPRIDPDQMPAPVQVREQDQQIFGDKFFGTLERDRVPLATTDYIGLDQGNCNPRYMRSSMDKIPFSKDLLDTSKLPLGLVVQPLAKPKKDEVPIQVVDLGEEGPIRCNRCRAYISPWCTFTHGGSRFECSICSHSNEVPSWYFSNLDMSGRRVDMDQRPELRYGSVEFAVPAEYNSSRTPAPLNYVFAIDVSAQAVKSGMVQAACNAIRHALYGPNASKFAAGNKIGLLTFDRSVHFYNMAAGLSQAQMLVVADIHEMFIPLEHGFLVDPIESQDIITDLLDSIPHLFKNAARPEAAFVSAVQGSLLALTNTGGNLFIFQSVLPNHGLGVLPSRDDKTLYNTDKEKPLLNPQNDTYKELADECVKNAVCVHTWLFPAQYIDVATIGVISSLTGGDVRYYPNFSPKEAGKISYQLDHDLHRETGFDGVLRIRCSDGLQVVDHYGNCHMSTYTDMDLAGIDQDKAMAAVLKHDSKLDVNRNVCFQMALLYTTKAGQRRVRVHNLSLPVSGQIAEVFRSGDEDTTVSIMLRKAIFDLHHKNRKAVHEKITEESVAILTAYRTNCAATTSAGQLILPEAFKLLPVYMHACMRSQALRGVGVDINTDVRVSSMKLLNSLGVADLVTMLYPRLYCVSDMKDDEGISNLRGEVKLPPMVRTSYERLNPTGAYLLDTGSDLYFWLGSKVSSEFLQNVFGVSSLQQVDVNMISLPVLDNPLSERIQDISRQLQLQRPRYLQLRVVRQDMDAIEFVFSTWMAEDRNAEVQTYVDYMCVLHRKIQEEMKKHSNY</sequence>
<feature type="region of interest" description="Disordered" evidence="4">
    <location>
        <begin position="136"/>
        <end position="259"/>
    </location>
</feature>
<dbReference type="AlphaFoldDB" id="A0A077WAB2"/>
<dbReference type="OrthoDB" id="49016at2759"/>
<evidence type="ECO:0000259" key="7">
    <source>
        <dbReference type="Pfam" id="PF04811"/>
    </source>
</evidence>
<evidence type="ECO:0000256" key="1">
    <source>
        <dbReference type="ARBA" id="ARBA00008334"/>
    </source>
</evidence>
<dbReference type="GO" id="GO:0008270">
    <property type="term" value="F:zinc ion binding"/>
    <property type="evidence" value="ECO:0007669"/>
    <property type="project" value="InterPro"/>
</dbReference>
<evidence type="ECO:0000259" key="9">
    <source>
        <dbReference type="Pfam" id="PF08033"/>
    </source>
</evidence>
<dbReference type="InterPro" id="IPR036180">
    <property type="entry name" value="Gelsolin-like_dom_sf"/>
</dbReference>
<dbReference type="GO" id="GO:0070971">
    <property type="term" value="C:endoplasmic reticulum exit site"/>
    <property type="evidence" value="ECO:0007669"/>
    <property type="project" value="TreeGrafter"/>
</dbReference>
<dbReference type="GO" id="GO:0090110">
    <property type="term" value="P:COPII-coated vesicle cargo loading"/>
    <property type="evidence" value="ECO:0007669"/>
    <property type="project" value="TreeGrafter"/>
</dbReference>
<feature type="compositionally biased region" description="Low complexity" evidence="4">
    <location>
        <begin position="184"/>
        <end position="227"/>
    </location>
</feature>
<feature type="region of interest" description="Disordered" evidence="4">
    <location>
        <begin position="1"/>
        <end position="40"/>
    </location>
</feature>
<evidence type="ECO:0000256" key="3">
    <source>
        <dbReference type="ARBA" id="ARBA00022927"/>
    </source>
</evidence>
<dbReference type="InterPro" id="IPR036175">
    <property type="entry name" value="Sec23/24_helical_dom_sf"/>
</dbReference>
<dbReference type="SUPFAM" id="SSF82754">
    <property type="entry name" value="C-terminal, gelsolin-like domain of Sec23/24"/>
    <property type="match status" value="1"/>
</dbReference>
<feature type="domain" description="Gelsolin-like" evidence="5">
    <location>
        <begin position="894"/>
        <end position="964"/>
    </location>
</feature>
<dbReference type="InterPro" id="IPR006895">
    <property type="entry name" value="Znf_Sec23_Sec24"/>
</dbReference>
<dbReference type="Gene3D" id="1.20.120.730">
    <property type="entry name" value="Sec23/Sec24 helical domain"/>
    <property type="match status" value="1"/>
</dbReference>
<comment type="similarity">
    <text evidence="1">Belongs to the SEC23/SEC24 family. SEC24 subfamily.</text>
</comment>
<feature type="compositionally biased region" description="Pro residues" evidence="4">
    <location>
        <begin position="1"/>
        <end position="10"/>
    </location>
</feature>
<dbReference type="InterPro" id="IPR029006">
    <property type="entry name" value="ADF-H/Gelsolin-like_dom_sf"/>
</dbReference>
<dbReference type="Pfam" id="PF00626">
    <property type="entry name" value="Gelsolin"/>
    <property type="match status" value="1"/>
</dbReference>
<dbReference type="Pfam" id="PF08033">
    <property type="entry name" value="Sec23_BS"/>
    <property type="match status" value="1"/>
</dbReference>
<dbReference type="InterPro" id="IPR006900">
    <property type="entry name" value="Sec23/24_helical_dom"/>
</dbReference>
<dbReference type="Pfam" id="PF04811">
    <property type="entry name" value="Sec23_trunk"/>
    <property type="match status" value="1"/>
</dbReference>
<dbReference type="Pfam" id="PF04815">
    <property type="entry name" value="Sec23_helical"/>
    <property type="match status" value="1"/>
</dbReference>
<dbReference type="Gene3D" id="2.30.30.380">
    <property type="entry name" value="Zn-finger domain of Sec23/24"/>
    <property type="match status" value="1"/>
</dbReference>
<dbReference type="SUPFAM" id="SSF81811">
    <property type="entry name" value="Helical domain of Sec23/24"/>
    <property type="match status" value="1"/>
</dbReference>
<feature type="compositionally biased region" description="Pro residues" evidence="4">
    <location>
        <begin position="20"/>
        <end position="33"/>
    </location>
</feature>
<evidence type="ECO:0000259" key="6">
    <source>
        <dbReference type="Pfam" id="PF04810"/>
    </source>
</evidence>
<dbReference type="EMBL" id="LK023315">
    <property type="protein sequence ID" value="CDS04638.1"/>
    <property type="molecule type" value="Genomic_DNA"/>
</dbReference>
<dbReference type="GO" id="GO:0006886">
    <property type="term" value="P:intracellular protein transport"/>
    <property type="evidence" value="ECO:0007669"/>
    <property type="project" value="InterPro"/>
</dbReference>
<dbReference type="Gene3D" id="3.40.20.10">
    <property type="entry name" value="Severin"/>
    <property type="match status" value="1"/>
</dbReference>
<evidence type="ECO:0000256" key="4">
    <source>
        <dbReference type="SAM" id="MobiDB-lite"/>
    </source>
</evidence>
<evidence type="ECO:0000259" key="8">
    <source>
        <dbReference type="Pfam" id="PF04815"/>
    </source>
</evidence>
<dbReference type="InterPro" id="IPR012990">
    <property type="entry name" value="Beta-sandwich_Sec23_24"/>
</dbReference>
<name>A0A077WAB2_9FUNG</name>
<dbReference type="Gene3D" id="2.60.40.1670">
    <property type="entry name" value="beta-sandwich domain of Sec23/24"/>
    <property type="match status" value="1"/>
</dbReference>
<dbReference type="InterPro" id="IPR036174">
    <property type="entry name" value="Znf_Sec23_Sec24_sf"/>
</dbReference>
<dbReference type="InterPro" id="IPR007123">
    <property type="entry name" value="Gelsolin-like_dom"/>
</dbReference>
<dbReference type="InterPro" id="IPR006896">
    <property type="entry name" value="Sec23/24_trunk_dom"/>
</dbReference>
<dbReference type="GO" id="GO:0000149">
    <property type="term" value="F:SNARE binding"/>
    <property type="evidence" value="ECO:0007669"/>
    <property type="project" value="TreeGrafter"/>
</dbReference>
<organism evidence="10">
    <name type="scientific">Lichtheimia ramosa</name>
    <dbReference type="NCBI Taxonomy" id="688394"/>
    <lineage>
        <taxon>Eukaryota</taxon>
        <taxon>Fungi</taxon>
        <taxon>Fungi incertae sedis</taxon>
        <taxon>Mucoromycota</taxon>
        <taxon>Mucoromycotina</taxon>
        <taxon>Mucoromycetes</taxon>
        <taxon>Mucorales</taxon>
        <taxon>Lichtheimiaceae</taxon>
        <taxon>Lichtheimia</taxon>
    </lineage>
</organism>
<accession>A0A077WAB2</accession>
<feature type="domain" description="Sec23/Sec24 beta-sandwich" evidence="9">
    <location>
        <begin position="671"/>
        <end position="755"/>
    </location>
</feature>